<evidence type="ECO:0000313" key="2">
    <source>
        <dbReference type="EMBL" id="MFD0789517.1"/>
    </source>
</evidence>
<protein>
    <submittedName>
        <fullName evidence="2">Uncharacterized protein</fullName>
    </submittedName>
</protein>
<gene>
    <name evidence="2" type="ORF">ACFQ0P_03830</name>
</gene>
<keyword evidence="1" id="KW-1133">Transmembrane helix</keyword>
<dbReference type="RefSeq" id="WP_204980569.1">
    <property type="nucleotide sequence ID" value="NZ_JBHTII010000001.1"/>
</dbReference>
<keyword evidence="1" id="KW-0472">Membrane</keyword>
<keyword evidence="1" id="KW-0812">Transmembrane</keyword>
<name>A0ABW3AF55_9MICO</name>
<feature type="transmembrane region" description="Helical" evidence="1">
    <location>
        <begin position="6"/>
        <end position="23"/>
    </location>
</feature>
<dbReference type="EMBL" id="JBHTII010000001">
    <property type="protein sequence ID" value="MFD0789517.1"/>
    <property type="molecule type" value="Genomic_DNA"/>
</dbReference>
<dbReference type="Proteomes" id="UP001597055">
    <property type="component" value="Unassembled WGS sequence"/>
</dbReference>
<keyword evidence="3" id="KW-1185">Reference proteome</keyword>
<reference evidence="3" key="1">
    <citation type="journal article" date="2019" name="Int. J. Syst. Evol. Microbiol.">
        <title>The Global Catalogue of Microorganisms (GCM) 10K type strain sequencing project: providing services to taxonomists for standard genome sequencing and annotation.</title>
        <authorList>
            <consortium name="The Broad Institute Genomics Platform"/>
            <consortium name="The Broad Institute Genome Sequencing Center for Infectious Disease"/>
            <person name="Wu L."/>
            <person name="Ma J."/>
        </authorList>
    </citation>
    <scope>NUCLEOTIDE SEQUENCE [LARGE SCALE GENOMIC DNA]</scope>
    <source>
        <strain evidence="3">CCUG 54523</strain>
    </source>
</reference>
<organism evidence="2 3">
    <name type="scientific">Microbacterium insulae</name>
    <dbReference type="NCBI Taxonomy" id="483014"/>
    <lineage>
        <taxon>Bacteria</taxon>
        <taxon>Bacillati</taxon>
        <taxon>Actinomycetota</taxon>
        <taxon>Actinomycetes</taxon>
        <taxon>Micrococcales</taxon>
        <taxon>Microbacteriaceae</taxon>
        <taxon>Microbacterium</taxon>
    </lineage>
</organism>
<sequence>MDLVIALIVFLAATAVVLVWFGIEWRRRRSTTRDDLVRVGDEVEVDPRTATFRAQGKAAWTRMSGGV</sequence>
<evidence type="ECO:0000313" key="3">
    <source>
        <dbReference type="Proteomes" id="UP001597055"/>
    </source>
</evidence>
<evidence type="ECO:0000256" key="1">
    <source>
        <dbReference type="SAM" id="Phobius"/>
    </source>
</evidence>
<accession>A0ABW3AF55</accession>
<proteinExistence type="predicted"/>
<comment type="caution">
    <text evidence="2">The sequence shown here is derived from an EMBL/GenBank/DDBJ whole genome shotgun (WGS) entry which is preliminary data.</text>
</comment>